<evidence type="ECO:0000256" key="10">
    <source>
        <dbReference type="SAM" id="MobiDB-lite"/>
    </source>
</evidence>
<comment type="caution">
    <text evidence="13">The sequence shown here is derived from an EMBL/GenBank/DDBJ whole genome shotgun (WGS) entry which is preliminary data.</text>
</comment>
<feature type="signal peptide" evidence="11">
    <location>
        <begin position="1"/>
        <end position="19"/>
    </location>
</feature>
<feature type="region of interest" description="Disordered" evidence="10">
    <location>
        <begin position="122"/>
        <end position="157"/>
    </location>
</feature>
<keyword evidence="5" id="KW-0325">Glycoprotein</keyword>
<comment type="caution">
    <text evidence="9">Lacks conserved residue(s) required for the propagation of feature annotation.</text>
</comment>
<evidence type="ECO:0000256" key="11">
    <source>
        <dbReference type="SAM" id="SignalP"/>
    </source>
</evidence>
<feature type="compositionally biased region" description="Low complexity" evidence="10">
    <location>
        <begin position="131"/>
        <end position="157"/>
    </location>
</feature>
<dbReference type="VEuPathDB" id="FungiDB:I7I52_11973"/>
<comment type="subcellular location">
    <subcellularLocation>
        <location evidence="1">Membrane</location>
        <topology evidence="1">Lipid-anchor</topology>
        <topology evidence="1">GPI-anchor</topology>
    </subcellularLocation>
    <subcellularLocation>
        <location evidence="2">Secreted</location>
    </subcellularLocation>
</comment>
<evidence type="ECO:0000259" key="12">
    <source>
        <dbReference type="PROSITE" id="PS52012"/>
    </source>
</evidence>
<comment type="similarity">
    <text evidence="3">Belongs to the RBT5 family.</text>
</comment>
<keyword evidence="8" id="KW-0449">Lipoprotein</keyword>
<gene>
    <name evidence="13" type="ORF">I7I52_11973</name>
</gene>
<proteinExistence type="inferred from homology"/>
<feature type="disulfide bond" evidence="9">
    <location>
        <begin position="48"/>
        <end position="81"/>
    </location>
</feature>
<dbReference type="Pfam" id="PF05730">
    <property type="entry name" value="CFEM"/>
    <property type="match status" value="1"/>
</dbReference>
<keyword evidence="5" id="KW-0336">GPI-anchor</keyword>
<dbReference type="OrthoDB" id="3065412at2759"/>
<evidence type="ECO:0000256" key="2">
    <source>
        <dbReference type="ARBA" id="ARBA00004613"/>
    </source>
</evidence>
<evidence type="ECO:0000256" key="8">
    <source>
        <dbReference type="ARBA" id="ARBA00023288"/>
    </source>
</evidence>
<evidence type="ECO:0000256" key="4">
    <source>
        <dbReference type="ARBA" id="ARBA00022525"/>
    </source>
</evidence>
<evidence type="ECO:0000256" key="5">
    <source>
        <dbReference type="ARBA" id="ARBA00022622"/>
    </source>
</evidence>
<dbReference type="GO" id="GO:0005576">
    <property type="term" value="C:extracellular region"/>
    <property type="evidence" value="ECO:0007669"/>
    <property type="project" value="UniProtKB-SubCell"/>
</dbReference>
<evidence type="ECO:0000313" key="13">
    <source>
        <dbReference type="EMBL" id="KAG5288471.1"/>
    </source>
</evidence>
<dbReference type="InterPro" id="IPR008427">
    <property type="entry name" value="Extracellular_membr_CFEM_dom"/>
</dbReference>
<evidence type="ECO:0000256" key="7">
    <source>
        <dbReference type="ARBA" id="ARBA00023157"/>
    </source>
</evidence>
<name>A0A8H7YC17_AJECA</name>
<evidence type="ECO:0000313" key="14">
    <source>
        <dbReference type="Proteomes" id="UP000670092"/>
    </source>
</evidence>
<evidence type="ECO:0000256" key="3">
    <source>
        <dbReference type="ARBA" id="ARBA00010031"/>
    </source>
</evidence>
<dbReference type="GO" id="GO:0098552">
    <property type="term" value="C:side of membrane"/>
    <property type="evidence" value="ECO:0007669"/>
    <property type="project" value="UniProtKB-KW"/>
</dbReference>
<organism evidence="13 14">
    <name type="scientific">Ajellomyces capsulatus</name>
    <name type="common">Darling's disease fungus</name>
    <name type="synonym">Histoplasma capsulatum</name>
    <dbReference type="NCBI Taxonomy" id="5037"/>
    <lineage>
        <taxon>Eukaryota</taxon>
        <taxon>Fungi</taxon>
        <taxon>Dikarya</taxon>
        <taxon>Ascomycota</taxon>
        <taxon>Pezizomycotina</taxon>
        <taxon>Eurotiomycetes</taxon>
        <taxon>Eurotiomycetidae</taxon>
        <taxon>Onygenales</taxon>
        <taxon>Ajellomycetaceae</taxon>
        <taxon>Histoplasma</taxon>
    </lineage>
</organism>
<sequence>MRLAISAAVATSLVALVAGQIADLPECARNCAFPAMPPECGVNPKCICSAKSFIDAMTCCVAKSCNPDEQQKASAVAKKVCSAAGINDLPESASCNSASASATATASITGTLTGTAIIEPTGTTASASQKAPTGSTTPSSSPSTTGATASPTPGAGSRAEVAAGLGVGAALLMGFVGVM</sequence>
<dbReference type="PROSITE" id="PS52012">
    <property type="entry name" value="CFEM"/>
    <property type="match status" value="1"/>
</dbReference>
<reference evidence="13 14" key="1">
    <citation type="submission" date="2021-01" db="EMBL/GenBank/DDBJ databases">
        <title>Chromosome-level genome assembly of a human fungal pathogen reveals clustering of transcriptionally co-regulated genes.</title>
        <authorList>
            <person name="Voorhies M."/>
            <person name="Cohen S."/>
            <person name="Shea T.P."/>
            <person name="Petrus S."/>
            <person name="Munoz J.F."/>
            <person name="Poplawski S."/>
            <person name="Goldman W.E."/>
            <person name="Michael T."/>
            <person name="Cuomo C.A."/>
            <person name="Sil A."/>
            <person name="Beyhan S."/>
        </authorList>
    </citation>
    <scope>NUCLEOTIDE SEQUENCE [LARGE SCALE GENOMIC DNA]</scope>
    <source>
        <strain evidence="13 14">G184AR</strain>
    </source>
</reference>
<keyword evidence="6 11" id="KW-0732">Signal</keyword>
<dbReference type="AlphaFoldDB" id="A0A8H7YC17"/>
<feature type="chain" id="PRO_5034477670" evidence="11">
    <location>
        <begin position="20"/>
        <end position="179"/>
    </location>
</feature>
<evidence type="ECO:0000256" key="6">
    <source>
        <dbReference type="ARBA" id="ARBA00022729"/>
    </source>
</evidence>
<feature type="domain" description="CFEM" evidence="12">
    <location>
        <begin position="1"/>
        <end position="109"/>
    </location>
</feature>
<dbReference type="SMART" id="SM00747">
    <property type="entry name" value="CFEM"/>
    <property type="match status" value="1"/>
</dbReference>
<protein>
    <submittedName>
        <fullName evidence="13">CFEM domain-containing protein</fullName>
    </submittedName>
</protein>
<accession>A0A8H7YC17</accession>
<evidence type="ECO:0000256" key="1">
    <source>
        <dbReference type="ARBA" id="ARBA00004589"/>
    </source>
</evidence>
<keyword evidence="4" id="KW-0964">Secreted</keyword>
<keyword evidence="5" id="KW-0472">Membrane</keyword>
<dbReference type="Proteomes" id="UP000670092">
    <property type="component" value="Unassembled WGS sequence"/>
</dbReference>
<dbReference type="EMBL" id="JAEVHI010000006">
    <property type="protein sequence ID" value="KAG5288471.1"/>
    <property type="molecule type" value="Genomic_DNA"/>
</dbReference>
<keyword evidence="7 9" id="KW-1015">Disulfide bond</keyword>
<evidence type="ECO:0000256" key="9">
    <source>
        <dbReference type="PROSITE-ProRule" id="PRU01356"/>
    </source>
</evidence>